<dbReference type="SMART" id="SM00060">
    <property type="entry name" value="FN3"/>
    <property type="match status" value="3"/>
</dbReference>
<evidence type="ECO:0000256" key="3">
    <source>
        <dbReference type="SAM" id="SignalP"/>
    </source>
</evidence>
<dbReference type="CDD" id="cd00063">
    <property type="entry name" value="FN3"/>
    <property type="match status" value="1"/>
</dbReference>
<dbReference type="InterPro" id="IPR036116">
    <property type="entry name" value="FN3_sf"/>
</dbReference>
<dbReference type="InterPro" id="IPR016134">
    <property type="entry name" value="Dockerin_dom"/>
</dbReference>
<dbReference type="Gene3D" id="2.60.120.260">
    <property type="entry name" value="Galactose-binding domain-like"/>
    <property type="match status" value="1"/>
</dbReference>
<dbReference type="PROSITE" id="PS00018">
    <property type="entry name" value="EF_HAND_1"/>
    <property type="match status" value="2"/>
</dbReference>
<dbReference type="SUPFAM" id="SSF51445">
    <property type="entry name" value="(Trans)glycosidases"/>
    <property type="match status" value="1"/>
</dbReference>
<organism evidence="7 8">
    <name type="scientific">Anaerobacterium chartisolvens</name>
    <dbReference type="NCBI Taxonomy" id="1297424"/>
    <lineage>
        <taxon>Bacteria</taxon>
        <taxon>Bacillati</taxon>
        <taxon>Bacillota</taxon>
        <taxon>Clostridia</taxon>
        <taxon>Eubacteriales</taxon>
        <taxon>Oscillospiraceae</taxon>
        <taxon>Anaerobacterium</taxon>
    </lineage>
</organism>
<comment type="caution">
    <text evidence="7">The sequence shown here is derived from an EMBL/GenBank/DDBJ whole genome shotgun (WGS) entry which is preliminary data.</text>
</comment>
<dbReference type="Pfam" id="PF00404">
    <property type="entry name" value="Dockerin_1"/>
    <property type="match status" value="1"/>
</dbReference>
<dbReference type="InterPro" id="IPR008979">
    <property type="entry name" value="Galactose-bd-like_sf"/>
</dbReference>
<dbReference type="Proteomes" id="UP000253034">
    <property type="component" value="Unassembled WGS sequence"/>
</dbReference>
<dbReference type="SUPFAM" id="SSF49785">
    <property type="entry name" value="Galactose-binding domain-like"/>
    <property type="match status" value="1"/>
</dbReference>
<reference evidence="7 8" key="1">
    <citation type="submission" date="2018-07" db="EMBL/GenBank/DDBJ databases">
        <title>Genomic Encyclopedia of Type Strains, Phase IV (KMG-IV): sequencing the most valuable type-strain genomes for metagenomic binning, comparative biology and taxonomic classification.</title>
        <authorList>
            <person name="Goeker M."/>
        </authorList>
    </citation>
    <scope>NUCLEOTIDE SEQUENCE [LARGE SCALE GENOMIC DNA]</scope>
    <source>
        <strain evidence="7 8">DSM 27016</strain>
    </source>
</reference>
<dbReference type="InterPro" id="IPR005084">
    <property type="entry name" value="CBM6"/>
</dbReference>
<dbReference type="PROSITE" id="PS51766">
    <property type="entry name" value="DOCKERIN"/>
    <property type="match status" value="1"/>
</dbReference>
<dbReference type="CDD" id="cd04084">
    <property type="entry name" value="CBM6_xylanase-like"/>
    <property type="match status" value="1"/>
</dbReference>
<dbReference type="OrthoDB" id="9801455at2"/>
<dbReference type="Gene3D" id="1.10.1330.10">
    <property type="entry name" value="Dockerin domain"/>
    <property type="match status" value="1"/>
</dbReference>
<name>A0A369AMC3_9FIRM</name>
<dbReference type="Gene3D" id="2.60.40.10">
    <property type="entry name" value="Immunoglobulins"/>
    <property type="match status" value="4"/>
</dbReference>
<dbReference type="InterPro" id="IPR003961">
    <property type="entry name" value="FN3_dom"/>
</dbReference>
<feature type="domain" description="CBM6" evidence="5">
    <location>
        <begin position="859"/>
        <end position="982"/>
    </location>
</feature>
<accession>A0A369AMC3</accession>
<evidence type="ECO:0000259" key="6">
    <source>
        <dbReference type="PROSITE" id="PS51766"/>
    </source>
</evidence>
<dbReference type="GO" id="GO:0030246">
    <property type="term" value="F:carbohydrate binding"/>
    <property type="evidence" value="ECO:0007669"/>
    <property type="project" value="InterPro"/>
</dbReference>
<feature type="region of interest" description="Disordered" evidence="2">
    <location>
        <begin position="835"/>
        <end position="854"/>
    </location>
</feature>
<evidence type="ECO:0000256" key="2">
    <source>
        <dbReference type="SAM" id="MobiDB-lite"/>
    </source>
</evidence>
<dbReference type="GO" id="GO:0004553">
    <property type="term" value="F:hydrolase activity, hydrolyzing O-glycosyl compounds"/>
    <property type="evidence" value="ECO:0007669"/>
    <property type="project" value="InterPro"/>
</dbReference>
<keyword evidence="1 3" id="KW-0732">Signal</keyword>
<dbReference type="InterPro" id="IPR013783">
    <property type="entry name" value="Ig-like_fold"/>
</dbReference>
<dbReference type="Pfam" id="PF03422">
    <property type="entry name" value="CBM_6"/>
    <property type="match status" value="1"/>
</dbReference>
<protein>
    <submittedName>
        <fullName evidence="7">Dockerin type I repeat protein</fullName>
    </submittedName>
</protein>
<evidence type="ECO:0000313" key="8">
    <source>
        <dbReference type="Proteomes" id="UP000253034"/>
    </source>
</evidence>
<evidence type="ECO:0000313" key="7">
    <source>
        <dbReference type="EMBL" id="RCX10542.1"/>
    </source>
</evidence>
<evidence type="ECO:0000256" key="1">
    <source>
        <dbReference type="ARBA" id="ARBA00022729"/>
    </source>
</evidence>
<evidence type="ECO:0000259" key="4">
    <source>
        <dbReference type="PROSITE" id="PS50853"/>
    </source>
</evidence>
<dbReference type="Gene3D" id="3.20.20.80">
    <property type="entry name" value="Glycosidases"/>
    <property type="match status" value="1"/>
</dbReference>
<dbReference type="RefSeq" id="WP_114299389.1">
    <property type="nucleotide sequence ID" value="NZ_QPJT01000028.1"/>
</dbReference>
<sequence length="1059" mass="115560">MKKVRCTFYRKLAILMLFGMICQSGGFAQAAATDTVTVDFNNVLRSVDDSTFGYILTPNYDIPDSRMKLLGPALNRETIPVQTFQGVGDMDGACFNNEGSQLQRCLQAYQRVKDNGLKWYFLLGHNPSWTAPKGAPAGGAPTNLPWFKQYIKDVLQYFKDNGARPDFADLTNEYWTGLEPTFKACWEAVREVYPDYIPIVGPGAVGYSGIPDFYIPFCSANQMDLEGPCWHEYWQGSTYASYNQTNKWKDPIVSLQNKYPETNGKYVIWEENNSWSTSTIDWTRSMANVIRSGITQNIKGCIKSGNWNGMSDILTTTVRNSQQNGAVRTPIWWVYYMFSQLSGQYVGVTTSAGDDFTACASKDADEAKVIIAKSATAGTINVNLNNQPYAGKSVRIDLYKITSSENNGLEYQSSITPSSTANISFSINNAAANDSWMVILKRTASAPSFFHPMTPDDGEAALSKPTLTWSAARDAASYTVKVSVNKDLSDPVISQTGIAATSYTIGTPLTKGLKYYWNVTAVNSEGSRTVSNDAVYSFIVSENTGVPGQFGPYLPSLNAPNESVTPRFLWSRAYNASSYRLVVSKNSDLSSPVINQSGITAITGTNEFGPNTASTYTPTTPLAYNTTYYWRVYAVNTSGERPINGPIQCFTTKAQGNAPTGFGLSAPANGAEGVDSRAVLSWTPSKNAFFYKLEVSARADMSNPVIVRDRMIYNKYTVEPNLLNPNTKYYWRVTAYTKDLAYSTPSSSGIWSFTTENRVCAPLLYAHQPGDGSVKLWFRSSNGATSYNIKYGTEPGVYTDTINGVTSSPYTVTGLSGGTEYYFAVTAVNANGESSVWNERPETPSGMGTPTQDPRSAFTQIEAESFNSQSGVQTETCSEGGENIGYIENGDYTVYKKIDFGTGAIGFEARVASAASGGNIEIRLDGVTGPAVGNCAVAATGGWQAWTDVKCDIGGASGEHDLYLKYTGGSGYLFNLNWFKFTKEDITPVLTGDLNGDGSVNATDYALMKMYLLGSIEDFPVEDDLKAGDLNSDGVIDSRDFAVFKQYLLGIIPELPYSV</sequence>
<proteinExistence type="predicted"/>
<evidence type="ECO:0000259" key="5">
    <source>
        <dbReference type="PROSITE" id="PS51175"/>
    </source>
</evidence>
<feature type="signal peptide" evidence="3">
    <location>
        <begin position="1"/>
        <end position="30"/>
    </location>
</feature>
<gene>
    <name evidence="7" type="ORF">DFR58_12841</name>
</gene>
<dbReference type="GO" id="GO:0000272">
    <property type="term" value="P:polysaccharide catabolic process"/>
    <property type="evidence" value="ECO:0007669"/>
    <property type="project" value="InterPro"/>
</dbReference>
<dbReference type="SUPFAM" id="SSF49265">
    <property type="entry name" value="Fibronectin type III"/>
    <property type="match status" value="2"/>
</dbReference>
<dbReference type="InterPro" id="IPR002105">
    <property type="entry name" value="Dockerin_1_rpt"/>
</dbReference>
<dbReference type="InterPro" id="IPR036439">
    <property type="entry name" value="Dockerin_dom_sf"/>
</dbReference>
<dbReference type="Pfam" id="PF00041">
    <property type="entry name" value="fn3"/>
    <property type="match status" value="1"/>
</dbReference>
<dbReference type="PROSITE" id="PS50853">
    <property type="entry name" value="FN3"/>
    <property type="match status" value="1"/>
</dbReference>
<dbReference type="EMBL" id="QPJT01000028">
    <property type="protein sequence ID" value="RCX10542.1"/>
    <property type="molecule type" value="Genomic_DNA"/>
</dbReference>
<feature type="chain" id="PRO_5017050111" evidence="3">
    <location>
        <begin position="31"/>
        <end position="1059"/>
    </location>
</feature>
<feature type="domain" description="Dockerin" evidence="6">
    <location>
        <begin position="987"/>
        <end position="1057"/>
    </location>
</feature>
<dbReference type="AlphaFoldDB" id="A0A369AMC3"/>
<dbReference type="PROSITE" id="PS51175">
    <property type="entry name" value="CBM6"/>
    <property type="match status" value="1"/>
</dbReference>
<dbReference type="SMART" id="SM00606">
    <property type="entry name" value="CBD_IV"/>
    <property type="match status" value="1"/>
</dbReference>
<keyword evidence="8" id="KW-1185">Reference proteome</keyword>
<feature type="domain" description="Fibronectin type-III" evidence="4">
    <location>
        <begin position="759"/>
        <end position="854"/>
    </location>
</feature>
<dbReference type="CDD" id="cd14256">
    <property type="entry name" value="Dockerin_I"/>
    <property type="match status" value="1"/>
</dbReference>
<dbReference type="InterPro" id="IPR018247">
    <property type="entry name" value="EF_Hand_1_Ca_BS"/>
</dbReference>
<dbReference type="InterPro" id="IPR017853">
    <property type="entry name" value="GH"/>
</dbReference>
<dbReference type="InterPro" id="IPR006584">
    <property type="entry name" value="Cellulose-bd_IV"/>
</dbReference>
<dbReference type="SUPFAM" id="SSF63446">
    <property type="entry name" value="Type I dockerin domain"/>
    <property type="match status" value="1"/>
</dbReference>